<name>A0ABT0QY95_9MICO</name>
<dbReference type="Proteomes" id="UP001203761">
    <property type="component" value="Unassembled WGS sequence"/>
</dbReference>
<accession>A0ABT0QY95</accession>
<feature type="transmembrane region" description="Helical" evidence="1">
    <location>
        <begin position="116"/>
        <end position="140"/>
    </location>
</feature>
<organism evidence="2 3">
    <name type="scientific">Brachybacterium equifaecis</name>
    <dbReference type="NCBI Taxonomy" id="2910770"/>
    <lineage>
        <taxon>Bacteria</taxon>
        <taxon>Bacillati</taxon>
        <taxon>Actinomycetota</taxon>
        <taxon>Actinomycetes</taxon>
        <taxon>Micrococcales</taxon>
        <taxon>Dermabacteraceae</taxon>
        <taxon>Brachybacterium</taxon>
    </lineage>
</organism>
<reference evidence="2" key="1">
    <citation type="submission" date="2022-02" db="EMBL/GenBank/DDBJ databases">
        <authorList>
            <person name="Lee M."/>
            <person name="Kim S.-J."/>
            <person name="Jung M.-Y."/>
        </authorList>
    </citation>
    <scope>NUCLEOTIDE SEQUENCE</scope>
    <source>
        <strain evidence="2">JHP9</strain>
    </source>
</reference>
<comment type="caution">
    <text evidence="2">The sequence shown here is derived from an EMBL/GenBank/DDBJ whole genome shotgun (WGS) entry which is preliminary data.</text>
</comment>
<evidence type="ECO:0000313" key="2">
    <source>
        <dbReference type="EMBL" id="MCL6422638.1"/>
    </source>
</evidence>
<keyword evidence="1" id="KW-0812">Transmembrane</keyword>
<dbReference type="EMBL" id="JAKNCJ010000001">
    <property type="protein sequence ID" value="MCL6422638.1"/>
    <property type="molecule type" value="Genomic_DNA"/>
</dbReference>
<feature type="transmembrane region" description="Helical" evidence="1">
    <location>
        <begin position="152"/>
        <end position="177"/>
    </location>
</feature>
<evidence type="ECO:0000256" key="1">
    <source>
        <dbReference type="SAM" id="Phobius"/>
    </source>
</evidence>
<evidence type="ECO:0008006" key="4">
    <source>
        <dbReference type="Google" id="ProtNLM"/>
    </source>
</evidence>
<keyword evidence="1" id="KW-1133">Transmembrane helix</keyword>
<feature type="transmembrane region" description="Helical" evidence="1">
    <location>
        <begin position="29"/>
        <end position="58"/>
    </location>
</feature>
<feature type="transmembrane region" description="Helical" evidence="1">
    <location>
        <begin position="78"/>
        <end position="104"/>
    </location>
</feature>
<evidence type="ECO:0000313" key="3">
    <source>
        <dbReference type="Proteomes" id="UP001203761"/>
    </source>
</evidence>
<gene>
    <name evidence="2" type="ORF">Bequi_04425</name>
</gene>
<keyword evidence="3" id="KW-1185">Reference proteome</keyword>
<protein>
    <recommendedName>
        <fullName evidence="4">DUF456 domain-containing protein</fullName>
    </recommendedName>
</protein>
<dbReference type="RefSeq" id="WP_249736731.1">
    <property type="nucleotide sequence ID" value="NZ_JAKNCJ010000001.1"/>
</dbReference>
<keyword evidence="1" id="KW-0472">Membrane</keyword>
<sequence>MTAQPVPAAPPQPVVPATGRRGRFLGFSLLIGGLALPIGALLAVIAPVGLFILAMVVMGENTDGGIGDEKISPTIGGIVIVAAVLAIALVLLGLVMDLVSLVLATSEAFTRPDARTFPILALLATAGALAPPLLLVVSAFMSESAPELGGLVGTGGIVGAIALRIAQVVLGVIRLIAGRRR</sequence>
<proteinExistence type="predicted"/>